<feature type="transmembrane region" description="Helical" evidence="1">
    <location>
        <begin position="235"/>
        <end position="253"/>
    </location>
</feature>
<evidence type="ECO:0000313" key="3">
    <source>
        <dbReference type="Proteomes" id="UP000184368"/>
    </source>
</evidence>
<reference evidence="2 3" key="1">
    <citation type="submission" date="2016-11" db="EMBL/GenBank/DDBJ databases">
        <authorList>
            <person name="Jaros S."/>
            <person name="Januszkiewicz K."/>
            <person name="Wedrychowicz H."/>
        </authorList>
    </citation>
    <scope>NUCLEOTIDE SEQUENCE [LARGE SCALE GENOMIC DNA]</scope>
    <source>
        <strain evidence="2 3">DSM 26897</strain>
    </source>
</reference>
<proteinExistence type="predicted"/>
<accession>A0A1M4YER6</accession>
<dbReference type="EMBL" id="FQUO01000004">
    <property type="protein sequence ID" value="SHF04093.1"/>
    <property type="molecule type" value="Genomic_DNA"/>
</dbReference>
<evidence type="ECO:0008006" key="4">
    <source>
        <dbReference type="Google" id="ProtNLM"/>
    </source>
</evidence>
<evidence type="ECO:0000313" key="2">
    <source>
        <dbReference type="EMBL" id="SHF04093.1"/>
    </source>
</evidence>
<feature type="transmembrane region" description="Helical" evidence="1">
    <location>
        <begin position="363"/>
        <end position="392"/>
    </location>
</feature>
<keyword evidence="1" id="KW-1133">Transmembrane helix</keyword>
<sequence length="422" mass="48658">MTLKLNNQHIGIAITTLLVLVSTSLYAFEKITPFMDNFLNLAMTCCLLLIVASRSGVFMRQGLQFKSYALLFLIVPLPSMIGAALYHYQTIPESLYANRNILFWLTYFSLHALRIKKEDLVKILLFAGAVWALLTIVQQFTYPHYWFYLRSEAQKSFVRAGVYRYMIPGSALGIFLLMYHFHKYAITSKVKHALWTFIGLAGIYYYGTRQNAVAAFACMFIVVLLLKGNTRWRNLIVMGGIVMLAYGLKEILFSELIELTNRQITTNDEDIRYVSARFFLFDYWPQSPWAKWLGNGMAASDTNYLNELTMYAKVKGLYRSDVGIIGAFNQYGILYVVLVLSFLLKGILIKIKSQDNRYLKIFFYYPAILLIINEGFTSPEGIVYICCIMYLMDKSIAEEKESQKMRIRQHEAFTNNMIPMAI</sequence>
<name>A0A1M4YER6_9BACT</name>
<dbReference type="AlphaFoldDB" id="A0A1M4YER6"/>
<feature type="transmembrane region" description="Helical" evidence="1">
    <location>
        <begin position="95"/>
        <end position="113"/>
    </location>
</feature>
<feature type="transmembrane region" description="Helical" evidence="1">
    <location>
        <begin position="332"/>
        <end position="351"/>
    </location>
</feature>
<protein>
    <recommendedName>
        <fullName evidence="4">O-antigen ligase</fullName>
    </recommendedName>
</protein>
<organism evidence="2 3">
    <name type="scientific">Cnuella takakiae</name>
    <dbReference type="NCBI Taxonomy" id="1302690"/>
    <lineage>
        <taxon>Bacteria</taxon>
        <taxon>Pseudomonadati</taxon>
        <taxon>Bacteroidota</taxon>
        <taxon>Chitinophagia</taxon>
        <taxon>Chitinophagales</taxon>
        <taxon>Chitinophagaceae</taxon>
        <taxon>Cnuella</taxon>
    </lineage>
</organism>
<dbReference type="STRING" id="1302690.BUE76_15440"/>
<feature type="transmembrane region" description="Helical" evidence="1">
    <location>
        <begin position="162"/>
        <end position="181"/>
    </location>
</feature>
<feature type="transmembrane region" description="Helical" evidence="1">
    <location>
        <begin position="212"/>
        <end position="228"/>
    </location>
</feature>
<dbReference type="Proteomes" id="UP000184368">
    <property type="component" value="Unassembled WGS sequence"/>
</dbReference>
<keyword evidence="1" id="KW-0812">Transmembrane</keyword>
<feature type="transmembrane region" description="Helical" evidence="1">
    <location>
        <begin position="37"/>
        <end position="57"/>
    </location>
</feature>
<keyword evidence="3" id="KW-1185">Reference proteome</keyword>
<gene>
    <name evidence="2" type="ORF">SAMN05444008_104252</name>
</gene>
<feature type="transmembrane region" description="Helical" evidence="1">
    <location>
        <begin position="120"/>
        <end position="142"/>
    </location>
</feature>
<keyword evidence="1" id="KW-0472">Membrane</keyword>
<feature type="transmembrane region" description="Helical" evidence="1">
    <location>
        <begin position="69"/>
        <end position="89"/>
    </location>
</feature>
<evidence type="ECO:0000256" key="1">
    <source>
        <dbReference type="SAM" id="Phobius"/>
    </source>
</evidence>